<geneLocation type="plasmid" evidence="2">
    <name>unnamed1</name>
</geneLocation>
<sequence>MPERAAQFITDCVTELITEDCIPAPAAYDAVRRAVLESDPFVLAETGQAWALRPGTHDDNGSDGPREHEDADVHGTAAHGPA</sequence>
<evidence type="ECO:0000313" key="2">
    <source>
        <dbReference type="EMBL" id="XDV69385.1"/>
    </source>
</evidence>
<dbReference type="AlphaFoldDB" id="A0AB39YIH8"/>
<feature type="compositionally biased region" description="Basic and acidic residues" evidence="1">
    <location>
        <begin position="55"/>
        <end position="73"/>
    </location>
</feature>
<organism evidence="2">
    <name type="scientific">Streptomyces sp. R33</name>
    <dbReference type="NCBI Taxonomy" id="3238629"/>
    <lineage>
        <taxon>Bacteria</taxon>
        <taxon>Bacillati</taxon>
        <taxon>Actinomycetota</taxon>
        <taxon>Actinomycetes</taxon>
        <taxon>Kitasatosporales</taxon>
        <taxon>Streptomycetaceae</taxon>
        <taxon>Streptomyces</taxon>
    </lineage>
</organism>
<proteinExistence type="predicted"/>
<accession>A0AB39YIH8</accession>
<name>A0AB39YIH8_9ACTN</name>
<evidence type="ECO:0000256" key="1">
    <source>
        <dbReference type="SAM" id="MobiDB-lite"/>
    </source>
</evidence>
<protein>
    <submittedName>
        <fullName evidence="2">Uncharacterized protein</fullName>
    </submittedName>
</protein>
<keyword evidence="2" id="KW-0614">Plasmid</keyword>
<gene>
    <name evidence="2" type="ORF">AB5J51_41380</name>
</gene>
<dbReference type="RefSeq" id="WP_369780560.1">
    <property type="nucleotide sequence ID" value="NZ_CP165728.1"/>
</dbReference>
<dbReference type="EMBL" id="CP165728">
    <property type="protein sequence ID" value="XDV69385.1"/>
    <property type="molecule type" value="Genomic_DNA"/>
</dbReference>
<feature type="region of interest" description="Disordered" evidence="1">
    <location>
        <begin position="52"/>
        <end position="82"/>
    </location>
</feature>
<reference evidence="2" key="1">
    <citation type="submission" date="2024-08" db="EMBL/GenBank/DDBJ databases">
        <authorList>
            <person name="Yu S.T."/>
        </authorList>
    </citation>
    <scope>NUCLEOTIDE SEQUENCE</scope>
    <source>
        <strain evidence="2">R33</strain>
        <plasmid evidence="2">unnamed1</plasmid>
    </source>
</reference>